<comment type="caution">
    <text evidence="9">The sequence shown here is derived from an EMBL/GenBank/DDBJ whole genome shotgun (WGS) entry which is preliminary data.</text>
</comment>
<dbReference type="GO" id="GO:0016410">
    <property type="term" value="F:N-acyltransferase activity"/>
    <property type="evidence" value="ECO:0007669"/>
    <property type="project" value="TreeGrafter"/>
</dbReference>
<sequence>MVRTTEWMKGAELAPKLEIGDMVVFRRGFLARFFNHWGVYVGTIDGVQSIAHMSADGGSDATIEMEETLPNSSKKCTAKTVNIRKVRIDPFLTVAKTEDCLISNHLDEKYTPYPPVKIKERAFMILELGTAGNRTIEKNFAKWCRYGSTALNKEWVANRNDFIKAAVATTAAVGVGFVNPALPVNVFYGTLTAIESVSLTRQIVQDPAWFYGWESGHHSTAGSGATGRSLSAHQHNQRTSDYFSYWAPSTAGYATYAGNWRGSTAGAGATASSVTDTQSICSSNVDAGSTLSHRTHQLSSSLILAPSTPVQYSNLTGVAHAQGHAAAISTGTLLMSSPAQGGNQGQLMANSSNAIQQQMLPQFCCECSATQNRCSADSCPCFASRRMCDEHCESARYRGDCLNQAICKCSCEVDPTKPAKNACTKSERCDCLRIKEGCSKLCACKQICKNREPPKKVQKVAKPTQGCQCAKSKKQCVKKECPCRTVYEFCSSSCKCTGDCTNGPSKFHVPKHVQNCFLEHKHESSGLIVTLIGDDYIYRGDFYHESKSEPHVEEQLVAAIYDLISKYKVDLYEIIIFVSKSPCFHQDCDPKCEVVDECKSNKACAKLLGLLLSKVRKELSKVDVRMSVKFLYPHLNRGDLYTKQGILSMLQAGIKVEPLLMKDWSAVMDWSPHSDHKGEYLQLWNNHNLDRSVAQSQSFINECRRALGLSMKFWVAEIHEIVKNTILHYSEIRAKCNELNDALKQQLDLTATPHKIRSTPSKRRSFIDMLELRDKLLMRGSSESRQAAKDKQTGSNISVASDDAHAQAMVASFCGRSFDDCETNEIAQRIRRATANINVEIETLLEFLTHKGASVG</sequence>
<comment type="similarity">
    <text evidence="3">Belongs to the H-rev107 family.</text>
</comment>
<keyword evidence="4" id="KW-0808">Transferase</keyword>
<dbReference type="InterPro" id="IPR051496">
    <property type="entry name" value="H-rev107_PLA/AT"/>
</dbReference>
<gene>
    <name evidence="9" type="ORF">DdX_15363</name>
</gene>
<evidence type="ECO:0000256" key="7">
    <source>
        <dbReference type="ARBA" id="ARBA00023242"/>
    </source>
</evidence>
<comment type="similarity">
    <text evidence="2">Belongs to the lin-54 family.</text>
</comment>
<evidence type="ECO:0000259" key="8">
    <source>
        <dbReference type="PROSITE" id="PS51634"/>
    </source>
</evidence>
<organism evidence="9 10">
    <name type="scientific">Ditylenchus destructor</name>
    <dbReference type="NCBI Taxonomy" id="166010"/>
    <lineage>
        <taxon>Eukaryota</taxon>
        <taxon>Metazoa</taxon>
        <taxon>Ecdysozoa</taxon>
        <taxon>Nematoda</taxon>
        <taxon>Chromadorea</taxon>
        <taxon>Rhabditida</taxon>
        <taxon>Tylenchina</taxon>
        <taxon>Tylenchomorpha</taxon>
        <taxon>Sphaerularioidea</taxon>
        <taxon>Anguinidae</taxon>
        <taxon>Anguininae</taxon>
        <taxon>Ditylenchus</taxon>
    </lineage>
</organism>
<dbReference type="GO" id="GO:0005634">
    <property type="term" value="C:nucleus"/>
    <property type="evidence" value="ECO:0007669"/>
    <property type="project" value="UniProtKB-SubCell"/>
</dbReference>
<dbReference type="PROSITE" id="PS51634">
    <property type="entry name" value="CRC"/>
    <property type="match status" value="1"/>
</dbReference>
<feature type="domain" description="CRC" evidence="8">
    <location>
        <begin position="417"/>
        <end position="505"/>
    </location>
</feature>
<evidence type="ECO:0000256" key="3">
    <source>
        <dbReference type="ARBA" id="ARBA00007824"/>
    </source>
</evidence>
<dbReference type="PANTHER" id="PTHR13943:SF77">
    <property type="entry name" value="LRAT DOMAIN-CONTAINING PROTEIN"/>
    <property type="match status" value="1"/>
</dbReference>
<evidence type="ECO:0000256" key="5">
    <source>
        <dbReference type="ARBA" id="ARBA00022801"/>
    </source>
</evidence>
<keyword evidence="5" id="KW-0378">Hydrolase</keyword>
<dbReference type="GO" id="GO:0008270">
    <property type="term" value="F:zinc ion binding"/>
    <property type="evidence" value="ECO:0007669"/>
    <property type="project" value="InterPro"/>
</dbReference>
<dbReference type="InterPro" id="IPR007053">
    <property type="entry name" value="LRAT_dom"/>
</dbReference>
<dbReference type="GO" id="GO:0070292">
    <property type="term" value="P:N-acylphosphatidylethanolamine metabolic process"/>
    <property type="evidence" value="ECO:0007669"/>
    <property type="project" value="TreeGrafter"/>
</dbReference>
<reference evidence="9" key="1">
    <citation type="submission" date="2022-01" db="EMBL/GenBank/DDBJ databases">
        <title>Genome Sequence Resource for Two Populations of Ditylenchus destructor, the Migratory Endoparasitic Phytonematode.</title>
        <authorList>
            <person name="Zhang H."/>
            <person name="Lin R."/>
            <person name="Xie B."/>
        </authorList>
    </citation>
    <scope>NUCLEOTIDE SEQUENCE</scope>
    <source>
        <strain evidence="9">BazhouSP</strain>
    </source>
</reference>
<proteinExistence type="inferred from homology"/>
<evidence type="ECO:0000256" key="6">
    <source>
        <dbReference type="ARBA" id="ARBA00023098"/>
    </source>
</evidence>
<dbReference type="Pfam" id="PF04970">
    <property type="entry name" value="LRAT"/>
    <property type="match status" value="1"/>
</dbReference>
<comment type="subcellular location">
    <subcellularLocation>
        <location evidence="1">Nucleus</location>
    </subcellularLocation>
</comment>
<dbReference type="Pfam" id="PF08210">
    <property type="entry name" value="APOBEC_N"/>
    <property type="match status" value="1"/>
</dbReference>
<evidence type="ECO:0000256" key="4">
    <source>
        <dbReference type="ARBA" id="ARBA00022679"/>
    </source>
</evidence>
<keyword evidence="10" id="KW-1185">Reference proteome</keyword>
<dbReference type="GO" id="GO:0004623">
    <property type="term" value="F:phospholipase A2 activity"/>
    <property type="evidence" value="ECO:0007669"/>
    <property type="project" value="TreeGrafter"/>
</dbReference>
<dbReference type="InterPro" id="IPR033467">
    <property type="entry name" value="Tesmin/TSO1-like_CXC"/>
</dbReference>
<dbReference type="GO" id="GO:0008970">
    <property type="term" value="F:phospholipase A1 activity"/>
    <property type="evidence" value="ECO:0007669"/>
    <property type="project" value="TreeGrafter"/>
</dbReference>
<dbReference type="GO" id="GO:0005737">
    <property type="term" value="C:cytoplasm"/>
    <property type="evidence" value="ECO:0007669"/>
    <property type="project" value="TreeGrafter"/>
</dbReference>
<protein>
    <submittedName>
        <fullName evidence="9">Lecithin retinol acyltransferase domain-containing protein</fullName>
    </submittedName>
</protein>
<dbReference type="InterPro" id="IPR013158">
    <property type="entry name" value="AID"/>
</dbReference>
<dbReference type="EMBL" id="JAKKPZ010000095">
    <property type="protein sequence ID" value="KAI1702684.1"/>
    <property type="molecule type" value="Genomic_DNA"/>
</dbReference>
<dbReference type="GO" id="GO:0016814">
    <property type="term" value="F:hydrolase activity, acting on carbon-nitrogen (but not peptide) bonds, in cyclic amidines"/>
    <property type="evidence" value="ECO:0007669"/>
    <property type="project" value="InterPro"/>
</dbReference>
<keyword evidence="9" id="KW-0012">Acyltransferase</keyword>
<name>A0AAD4MSY7_9BILA</name>
<dbReference type="Proteomes" id="UP001201812">
    <property type="component" value="Unassembled WGS sequence"/>
</dbReference>
<keyword evidence="7" id="KW-0539">Nucleus</keyword>
<accession>A0AAD4MSY7</accession>
<dbReference type="AlphaFoldDB" id="A0AAD4MSY7"/>
<evidence type="ECO:0000256" key="2">
    <source>
        <dbReference type="ARBA" id="ARBA00007267"/>
    </source>
</evidence>
<dbReference type="SMART" id="SM01114">
    <property type="entry name" value="CXC"/>
    <property type="match status" value="1"/>
</dbReference>
<evidence type="ECO:0000256" key="1">
    <source>
        <dbReference type="ARBA" id="ARBA00004123"/>
    </source>
</evidence>
<dbReference type="InterPro" id="IPR005172">
    <property type="entry name" value="CRC"/>
</dbReference>
<keyword evidence="6" id="KW-0443">Lipid metabolism</keyword>
<dbReference type="PANTHER" id="PTHR13943">
    <property type="entry name" value="HRAS-LIKE SUPPRESSOR - RELATED"/>
    <property type="match status" value="1"/>
</dbReference>
<evidence type="ECO:0000313" key="10">
    <source>
        <dbReference type="Proteomes" id="UP001201812"/>
    </source>
</evidence>
<evidence type="ECO:0000313" key="9">
    <source>
        <dbReference type="EMBL" id="KAI1702684.1"/>
    </source>
</evidence>
<dbReference type="Gene3D" id="3.90.1720.10">
    <property type="entry name" value="endopeptidase domain like (from Nostoc punctiforme)"/>
    <property type="match status" value="1"/>
</dbReference>